<name>W9CT31_SCLBF</name>
<keyword evidence="8" id="KW-0732">Signal</keyword>
<keyword evidence="7 9" id="KW-0378">Hydrolase</keyword>
<dbReference type="GO" id="GO:1904380">
    <property type="term" value="P:endoplasmic reticulum mannose trimming"/>
    <property type="evidence" value="ECO:0007669"/>
    <property type="project" value="InterPro"/>
</dbReference>
<dbReference type="GO" id="GO:0044322">
    <property type="term" value="C:endoplasmic reticulum quality control compartment"/>
    <property type="evidence" value="ECO:0007669"/>
    <property type="project" value="GOC"/>
</dbReference>
<dbReference type="Gene3D" id="1.50.10.10">
    <property type="match status" value="1"/>
</dbReference>
<dbReference type="OrthoDB" id="8118055at2759"/>
<dbReference type="InterPro" id="IPR044674">
    <property type="entry name" value="EDEM1/2/3"/>
</dbReference>
<dbReference type="InterPro" id="IPR012341">
    <property type="entry name" value="6hp_glycosidase-like_sf"/>
</dbReference>
<keyword evidence="3" id="KW-0256">Endoplasmic reticulum</keyword>
<evidence type="ECO:0000256" key="8">
    <source>
        <dbReference type="SAM" id="SignalP"/>
    </source>
</evidence>
<keyword evidence="4" id="KW-0325">Glycoprotein</keyword>
<dbReference type="GO" id="GO:0016020">
    <property type="term" value="C:membrane"/>
    <property type="evidence" value="ECO:0007669"/>
    <property type="project" value="InterPro"/>
</dbReference>
<dbReference type="InterPro" id="IPR036026">
    <property type="entry name" value="Seven-hairpin_glycosidases"/>
</dbReference>
<dbReference type="PANTHER" id="PTHR45679:SF5">
    <property type="entry name" value="ER DEGRADATION-ENHANCING ALPHA-MANNOSIDASE-LIKE PROTEIN 1"/>
    <property type="match status" value="1"/>
</dbReference>
<evidence type="ECO:0000256" key="7">
    <source>
        <dbReference type="RuleBase" id="RU361193"/>
    </source>
</evidence>
<evidence type="ECO:0000313" key="9">
    <source>
        <dbReference type="EMBL" id="ESZ99021.1"/>
    </source>
</evidence>
<keyword evidence="6" id="KW-0106">Calcium</keyword>
<feature type="active site" evidence="5">
    <location>
        <position position="502"/>
    </location>
</feature>
<evidence type="ECO:0000256" key="4">
    <source>
        <dbReference type="ARBA" id="ARBA00023180"/>
    </source>
</evidence>
<evidence type="ECO:0000256" key="5">
    <source>
        <dbReference type="PIRSR" id="PIRSR601382-1"/>
    </source>
</evidence>
<feature type="binding site" evidence="6">
    <location>
        <position position="588"/>
    </location>
    <ligand>
        <name>Ca(2+)</name>
        <dbReference type="ChEBI" id="CHEBI:29108"/>
    </ligand>
</feature>
<dbReference type="UniPathway" id="UPA00378"/>
<dbReference type="Proteomes" id="UP000019487">
    <property type="component" value="Unassembled WGS sequence"/>
</dbReference>
<evidence type="ECO:0000313" key="10">
    <source>
        <dbReference type="Proteomes" id="UP000019487"/>
    </source>
</evidence>
<dbReference type="GO" id="GO:0005975">
    <property type="term" value="P:carbohydrate metabolic process"/>
    <property type="evidence" value="ECO:0007669"/>
    <property type="project" value="InterPro"/>
</dbReference>
<feature type="signal peptide" evidence="8">
    <location>
        <begin position="1"/>
        <end position="35"/>
    </location>
</feature>
<dbReference type="GO" id="GO:0004571">
    <property type="term" value="F:mannosyl-oligosaccharide 1,2-alpha-mannosidase activity"/>
    <property type="evidence" value="ECO:0007669"/>
    <property type="project" value="InterPro"/>
</dbReference>
<reference evidence="9 10" key="1">
    <citation type="journal article" date="2014" name="Genome Announc.">
        <title>Draft genome sequence of Sclerotinia borealis, a psychrophilic plant pathogenic fungus.</title>
        <authorList>
            <person name="Mardanov A.V."/>
            <person name="Beletsky A.V."/>
            <person name="Kadnikov V.V."/>
            <person name="Ignatov A.N."/>
            <person name="Ravin N.V."/>
        </authorList>
    </citation>
    <scope>NUCLEOTIDE SEQUENCE [LARGE SCALE GENOMIC DNA]</scope>
    <source>
        <strain evidence="10">F-4157</strain>
    </source>
</reference>
<dbReference type="Pfam" id="PF01532">
    <property type="entry name" value="Glyco_hydro_47"/>
    <property type="match status" value="1"/>
</dbReference>
<evidence type="ECO:0000256" key="1">
    <source>
        <dbReference type="ARBA" id="ARBA00004240"/>
    </source>
</evidence>
<dbReference type="EMBL" id="AYSA01000025">
    <property type="protein sequence ID" value="ESZ99021.1"/>
    <property type="molecule type" value="Genomic_DNA"/>
</dbReference>
<organism evidence="9 10">
    <name type="scientific">Sclerotinia borealis (strain F-4128)</name>
    <dbReference type="NCBI Taxonomy" id="1432307"/>
    <lineage>
        <taxon>Eukaryota</taxon>
        <taxon>Fungi</taxon>
        <taxon>Dikarya</taxon>
        <taxon>Ascomycota</taxon>
        <taxon>Pezizomycotina</taxon>
        <taxon>Leotiomycetes</taxon>
        <taxon>Helotiales</taxon>
        <taxon>Sclerotiniaceae</taxon>
        <taxon>Sclerotinia</taxon>
    </lineage>
</organism>
<feature type="active site" description="Proton donor" evidence="5">
    <location>
        <position position="481"/>
    </location>
</feature>
<accession>W9CT31</accession>
<dbReference type="PRINTS" id="PR00747">
    <property type="entry name" value="GLYHDRLASE47"/>
</dbReference>
<protein>
    <recommendedName>
        <fullName evidence="7">alpha-1,2-Mannosidase</fullName>
        <ecNumber evidence="7">3.2.1.-</ecNumber>
    </recommendedName>
</protein>
<evidence type="ECO:0000256" key="2">
    <source>
        <dbReference type="ARBA" id="ARBA00007658"/>
    </source>
</evidence>
<dbReference type="GO" id="GO:0005509">
    <property type="term" value="F:calcium ion binding"/>
    <property type="evidence" value="ECO:0007669"/>
    <property type="project" value="InterPro"/>
</dbReference>
<dbReference type="HOGENOM" id="CLU_003818_2_0_1"/>
<feature type="active site" description="Proton donor" evidence="5">
    <location>
        <position position="166"/>
    </location>
</feature>
<evidence type="ECO:0000256" key="6">
    <source>
        <dbReference type="PIRSR" id="PIRSR601382-2"/>
    </source>
</evidence>
<dbReference type="SUPFAM" id="SSF48225">
    <property type="entry name" value="Seven-hairpin glycosidases"/>
    <property type="match status" value="1"/>
</dbReference>
<gene>
    <name evidence="9" type="ORF">SBOR_0555</name>
</gene>
<dbReference type="EC" id="3.2.1.-" evidence="7"/>
<feature type="active site" evidence="5">
    <location>
        <position position="351"/>
    </location>
</feature>
<keyword evidence="7" id="KW-0326">Glycosidase</keyword>
<feature type="chain" id="PRO_5004919254" description="alpha-1,2-Mannosidase" evidence="8">
    <location>
        <begin position="36"/>
        <end position="1101"/>
    </location>
</feature>
<dbReference type="PANTHER" id="PTHR45679">
    <property type="entry name" value="ER DEGRADATION-ENHANCING ALPHA-MANNOSIDASE-LIKE PROTEIN 2"/>
    <property type="match status" value="1"/>
</dbReference>
<comment type="caution">
    <text evidence="9">The sequence shown here is derived from an EMBL/GenBank/DDBJ whole genome shotgun (WGS) entry which is preliminary data.</text>
</comment>
<dbReference type="STRING" id="1432307.W9CT31"/>
<comment type="subcellular location">
    <subcellularLocation>
        <location evidence="1">Endoplasmic reticulum</location>
    </subcellularLocation>
</comment>
<proteinExistence type="inferred from homology"/>
<sequence>MPLRCLGGWLDLPSSSQSRWSLLLLFTIWLGSVNAMTPARITELRKETVDMFYHGFDNYMDIAFPEDELRPVSCTPLTRDAQNPRHLELNDVLGNYSLTLIDSLSTLAILASAPSDQEGTGPTALEDFQHGIASLVIQYGDGTSGASGKGLRAQGFDLDSKVQVFETVIRGVGGLLSAHEFAAGILPINGYKPRASNSKSKKISKIYQPSILWPNGFEYNGQLLRLALDLAERLLPAFYTATGMPYPRVNLRHGIPFYVNSPLHEGLGLSDFIEEGAPEITETCSAGAGSLVLEFTTLSRLTGDPRFEQLAKRAFWAVWNRRSDIGLIGAGIDAENGQWIGSYAGIGAGTDSFFEYAFKTHILLSGQDIPNTTTHRQQQHESWLDPNTIYNELSVEENSPEAFLAVWHEAHTAIRRHLYSPTHHPHYVNVHLRTGSPQAFWIDSLGAYYPGLLTLAGEVEEAIETSLLYTALWTRYAALPERWSVRDGHVEGGLGWWPGRPEFIESNYHLYRATKDPWYLHVGEMVLADIKRRCWATCGWSGLQDVRTGEKSDRMESFFLGETAKYLYLLFDPDHPMNDLDAAYVFTTEGHPLVLPRGKSEYPVAARTPATSKAVQPHYKADLRDTCPVALPPVPFTISSTAARTDVFHASSLIGLHMIPNHHATIEGENIKVNNHTYFPWTLPTSMMPSNGTCDRLPVTTTFTIEFPNNNPLNTHSAKNGFNVVFNIPQSLDRTNDGRILVKSLSGLKMGMIHESQSPSSGINRQVSESWRVGSIANIALGRDEQILIPRDVIGDLTDPSFSRIRDAVLVDLVIQLEHVHDQNKNMSGSVEELLEEDQIYEDTPGLALEESMSNAGLAEYRTLLSSLLHQVTSALRDPTATLLPQPESPSTYTYVTLPAVLPTGKGAYLLINAPEAPDPNSAKTSSATLSFTSVFFAGEACGGKLPDEAVKQHHVIIMKRGGCTFSEKLSNIPSYTPTSKGLKLVIMVSDNKEDVESGEENMEDQMGSVKGERELIRPLLDKPQLTPSGLLRHHQVSMIMIGGGDEAVEALRQAKSVGIRRRYHVESQGLTINNIFVGFFYITSAEAVSLVSAGEVLRSS</sequence>
<comment type="similarity">
    <text evidence="2 7">Belongs to the glycosyl hydrolase 47 family.</text>
</comment>
<dbReference type="GO" id="GO:0036503">
    <property type="term" value="P:ERAD pathway"/>
    <property type="evidence" value="ECO:0007669"/>
    <property type="project" value="UniProtKB-ARBA"/>
</dbReference>
<keyword evidence="6" id="KW-0479">Metal-binding</keyword>
<keyword evidence="10" id="KW-1185">Reference proteome</keyword>
<dbReference type="AlphaFoldDB" id="W9CT31"/>
<evidence type="ECO:0000256" key="3">
    <source>
        <dbReference type="ARBA" id="ARBA00022824"/>
    </source>
</evidence>
<dbReference type="InterPro" id="IPR001382">
    <property type="entry name" value="Glyco_hydro_47"/>
</dbReference>
<comment type="cofactor">
    <cofactor evidence="6">
        <name>Ca(2+)</name>
        <dbReference type="ChEBI" id="CHEBI:29108"/>
    </cofactor>
</comment>